<comment type="caution">
    <text evidence="1">The sequence shown here is derived from an EMBL/GenBank/DDBJ whole genome shotgun (WGS) entry which is preliminary data.</text>
</comment>
<name>A0ABV1KJD4_9PSEU</name>
<dbReference type="RefSeq" id="WP_349300510.1">
    <property type="nucleotide sequence ID" value="NZ_JBEDNQ010000010.1"/>
</dbReference>
<dbReference type="InterPro" id="IPR036291">
    <property type="entry name" value="NAD(P)-bd_dom_sf"/>
</dbReference>
<organism evidence="1 2">
    <name type="scientific">Pseudonocardia nematodicida</name>
    <dbReference type="NCBI Taxonomy" id="1206997"/>
    <lineage>
        <taxon>Bacteria</taxon>
        <taxon>Bacillati</taxon>
        <taxon>Actinomycetota</taxon>
        <taxon>Actinomycetes</taxon>
        <taxon>Pseudonocardiales</taxon>
        <taxon>Pseudonocardiaceae</taxon>
        <taxon>Pseudonocardia</taxon>
    </lineage>
</organism>
<dbReference type="Gene3D" id="3.40.50.720">
    <property type="entry name" value="NAD(P)-binding Rossmann-like Domain"/>
    <property type="match status" value="1"/>
</dbReference>
<proteinExistence type="predicted"/>
<evidence type="ECO:0000313" key="1">
    <source>
        <dbReference type="EMBL" id="MEQ3553443.1"/>
    </source>
</evidence>
<dbReference type="EMBL" id="JBEDNQ010000010">
    <property type="protein sequence ID" value="MEQ3553443.1"/>
    <property type="molecule type" value="Genomic_DNA"/>
</dbReference>
<evidence type="ECO:0000313" key="2">
    <source>
        <dbReference type="Proteomes" id="UP001494902"/>
    </source>
</evidence>
<keyword evidence="2" id="KW-1185">Reference proteome</keyword>
<gene>
    <name evidence="1" type="ORF">WIS52_23475</name>
</gene>
<dbReference type="SUPFAM" id="SSF51735">
    <property type="entry name" value="NAD(P)-binding Rossmann-fold domains"/>
    <property type="match status" value="1"/>
</dbReference>
<sequence>MRSIATSTVRGTGALAPAVRDATDRLDPAAPVAVLVPRVPVPAPLAELTDDRLTTDVAEALESVLVDVQAVVDGITRLVFVLPHEPLMAVACGTAASAVSNGVLSMARTLAIELAREGTTVNVVAVDAADPAVAALTGQLAVLTGDGGAAITGQEIYLTAGTDLGRLRP</sequence>
<accession>A0ABV1KJD4</accession>
<dbReference type="Proteomes" id="UP001494902">
    <property type="component" value="Unassembled WGS sequence"/>
</dbReference>
<reference evidence="1 2" key="1">
    <citation type="submission" date="2024-03" db="EMBL/GenBank/DDBJ databases">
        <title>Draft genome sequence of Pseudonocardia nematodicida JCM 31783.</title>
        <authorList>
            <person name="Butdee W."/>
            <person name="Duangmal K."/>
        </authorList>
    </citation>
    <scope>NUCLEOTIDE SEQUENCE [LARGE SCALE GENOMIC DNA]</scope>
    <source>
        <strain evidence="1 2">JCM 31783</strain>
    </source>
</reference>
<protein>
    <submittedName>
        <fullName evidence="1">Uncharacterized protein</fullName>
    </submittedName>
</protein>